<evidence type="ECO:0008006" key="3">
    <source>
        <dbReference type="Google" id="ProtNLM"/>
    </source>
</evidence>
<dbReference type="Proteomes" id="UP000620124">
    <property type="component" value="Unassembled WGS sequence"/>
</dbReference>
<sequence>MLDKVPVELATEIFCLTLPDIQSDPHPSQSPLSLAHVCQDWRLLAFSTPQLWSNLTLSDAHVHKPDTVLIDQWLGRANLVALRLCVSHSFFKAIMRLISRNSTKWKTLEFHLSIGTTLVFPEFAEIKPIGGFPSLRKLVIESNPRYFHPSEGTVVDGFLNAPLLEELHFNSFPILLNRLSLPWTQLTRFTSTNGTMGVSDALRVLSLTPKLLHARLSTSITSSSATAIPPHLHLKSLSFQSRHVSLDVLRSLTLPALEVLDVGAVLNNDTQTLLSFLARSHCKLTTLSAKTLLRPFIPCLRAIPTLSSVRLTLTDRTDKEDVSVFLQRLGDDTSFLPNLESFTIVGDGALIFPYEALAEALRARSISESFVQLRQVTLAWSQQPFFYPDWRIEPQLIATGIPVLFVQADTLET</sequence>
<gene>
    <name evidence="1" type="ORF">MVEN_02108700</name>
</gene>
<evidence type="ECO:0000313" key="2">
    <source>
        <dbReference type="Proteomes" id="UP000620124"/>
    </source>
</evidence>
<dbReference type="AlphaFoldDB" id="A0A8H6XA18"/>
<protein>
    <recommendedName>
        <fullName evidence="3">F-box domain-containing protein</fullName>
    </recommendedName>
</protein>
<accession>A0A8H6XA18</accession>
<reference evidence="1" key="1">
    <citation type="submission" date="2020-05" db="EMBL/GenBank/DDBJ databases">
        <title>Mycena genomes resolve the evolution of fungal bioluminescence.</title>
        <authorList>
            <person name="Tsai I.J."/>
        </authorList>
    </citation>
    <scope>NUCLEOTIDE SEQUENCE</scope>
    <source>
        <strain evidence="1">CCC161011</strain>
    </source>
</reference>
<dbReference type="EMBL" id="JACAZI010000022">
    <property type="protein sequence ID" value="KAF7336736.1"/>
    <property type="molecule type" value="Genomic_DNA"/>
</dbReference>
<dbReference type="OrthoDB" id="2998242at2759"/>
<name>A0A8H6XA18_9AGAR</name>
<comment type="caution">
    <text evidence="1">The sequence shown here is derived from an EMBL/GenBank/DDBJ whole genome shotgun (WGS) entry which is preliminary data.</text>
</comment>
<dbReference type="SUPFAM" id="SSF52047">
    <property type="entry name" value="RNI-like"/>
    <property type="match status" value="1"/>
</dbReference>
<organism evidence="1 2">
    <name type="scientific">Mycena venus</name>
    <dbReference type="NCBI Taxonomy" id="2733690"/>
    <lineage>
        <taxon>Eukaryota</taxon>
        <taxon>Fungi</taxon>
        <taxon>Dikarya</taxon>
        <taxon>Basidiomycota</taxon>
        <taxon>Agaricomycotina</taxon>
        <taxon>Agaricomycetes</taxon>
        <taxon>Agaricomycetidae</taxon>
        <taxon>Agaricales</taxon>
        <taxon>Marasmiineae</taxon>
        <taxon>Mycenaceae</taxon>
        <taxon>Mycena</taxon>
    </lineage>
</organism>
<proteinExistence type="predicted"/>
<evidence type="ECO:0000313" key="1">
    <source>
        <dbReference type="EMBL" id="KAF7336736.1"/>
    </source>
</evidence>
<keyword evidence="2" id="KW-1185">Reference proteome</keyword>
<dbReference type="Gene3D" id="1.20.1280.50">
    <property type="match status" value="1"/>
</dbReference>